<comment type="caution">
    <text evidence="5">The sequence shown here is derived from an EMBL/GenBank/DDBJ whole genome shotgun (WGS) entry which is preliminary data.</text>
</comment>
<protein>
    <recommendedName>
        <fullName evidence="4">FAS1 domain-containing protein</fullName>
    </recommendedName>
</protein>
<keyword evidence="3" id="KW-0732">Signal</keyword>
<sequence length="251" mass="27986">MAFKISVCVLLLCSTLLTTVQASQPNTKETRPPKGINVASVSNLLSDKGYHAMALTLEFMLESLISTQFIKHNTTQLTLFCPQDLAFLSSKFPQPPLTLLQYHAVPFKLDPATLEASFPVDSKVDTLLPGHPLVVTSLPGSGYTSLNLVKVKEWDLYNNGRVIIHGVEDFFDPAFQTLRYQQYDGISVKEGLNSNQENREIDPGYSSVDEATENWVILLCLVAAGIFVLIICFVYVPKIWDHKENEYSLLS</sequence>
<name>A0AAW1X666_RUBAR</name>
<dbReference type="InterPro" id="IPR052806">
    <property type="entry name" value="Fasciclin-like_AGP"/>
</dbReference>
<organism evidence="5 6">
    <name type="scientific">Rubus argutus</name>
    <name type="common">Southern blackberry</name>
    <dbReference type="NCBI Taxonomy" id="59490"/>
    <lineage>
        <taxon>Eukaryota</taxon>
        <taxon>Viridiplantae</taxon>
        <taxon>Streptophyta</taxon>
        <taxon>Embryophyta</taxon>
        <taxon>Tracheophyta</taxon>
        <taxon>Spermatophyta</taxon>
        <taxon>Magnoliopsida</taxon>
        <taxon>eudicotyledons</taxon>
        <taxon>Gunneridae</taxon>
        <taxon>Pentapetalae</taxon>
        <taxon>rosids</taxon>
        <taxon>fabids</taxon>
        <taxon>Rosales</taxon>
        <taxon>Rosaceae</taxon>
        <taxon>Rosoideae</taxon>
        <taxon>Rosoideae incertae sedis</taxon>
        <taxon>Rubus</taxon>
    </lineage>
</organism>
<accession>A0AAW1X666</accession>
<dbReference type="AlphaFoldDB" id="A0AAW1X666"/>
<keyword evidence="2" id="KW-1133">Transmembrane helix</keyword>
<dbReference type="InterPro" id="IPR000782">
    <property type="entry name" value="FAS1_domain"/>
</dbReference>
<feature type="domain" description="FAS1" evidence="4">
    <location>
        <begin position="78"/>
        <end position="174"/>
    </location>
</feature>
<dbReference type="Proteomes" id="UP001457282">
    <property type="component" value="Unassembled WGS sequence"/>
</dbReference>
<evidence type="ECO:0000313" key="6">
    <source>
        <dbReference type="Proteomes" id="UP001457282"/>
    </source>
</evidence>
<gene>
    <name evidence="5" type="ORF">M0R45_018902</name>
</gene>
<dbReference type="SUPFAM" id="SSF82153">
    <property type="entry name" value="FAS1 domain"/>
    <property type="match status" value="1"/>
</dbReference>
<evidence type="ECO:0000256" key="1">
    <source>
        <dbReference type="ARBA" id="ARBA00007843"/>
    </source>
</evidence>
<dbReference type="PANTHER" id="PTHR33985:SF29">
    <property type="entry name" value="FAS1 DOMAIN-CONTAINING PROTEIN"/>
    <property type="match status" value="1"/>
</dbReference>
<evidence type="ECO:0000256" key="2">
    <source>
        <dbReference type="SAM" id="Phobius"/>
    </source>
</evidence>
<keyword evidence="2" id="KW-0812">Transmembrane</keyword>
<evidence type="ECO:0000256" key="3">
    <source>
        <dbReference type="SAM" id="SignalP"/>
    </source>
</evidence>
<keyword evidence="6" id="KW-1185">Reference proteome</keyword>
<dbReference type="EMBL" id="JBEDUW010000004">
    <property type="protein sequence ID" value="KAK9931631.1"/>
    <property type="molecule type" value="Genomic_DNA"/>
</dbReference>
<keyword evidence="2" id="KW-0472">Membrane</keyword>
<evidence type="ECO:0000313" key="5">
    <source>
        <dbReference type="EMBL" id="KAK9931631.1"/>
    </source>
</evidence>
<feature type="transmembrane region" description="Helical" evidence="2">
    <location>
        <begin position="215"/>
        <end position="236"/>
    </location>
</feature>
<feature type="signal peptide" evidence="3">
    <location>
        <begin position="1"/>
        <end position="22"/>
    </location>
</feature>
<dbReference type="PANTHER" id="PTHR33985">
    <property type="entry name" value="OS02G0491300 PROTEIN-RELATED"/>
    <property type="match status" value="1"/>
</dbReference>
<evidence type="ECO:0000259" key="4">
    <source>
        <dbReference type="SMART" id="SM00554"/>
    </source>
</evidence>
<proteinExistence type="inferred from homology"/>
<comment type="similarity">
    <text evidence="1">Belongs to the fasciclin-like AGP family.</text>
</comment>
<feature type="chain" id="PRO_5044002294" description="FAS1 domain-containing protein" evidence="3">
    <location>
        <begin position="23"/>
        <end position="251"/>
    </location>
</feature>
<dbReference type="SMART" id="SM00554">
    <property type="entry name" value="FAS1"/>
    <property type="match status" value="1"/>
</dbReference>
<reference evidence="5 6" key="1">
    <citation type="journal article" date="2023" name="G3 (Bethesda)">
        <title>A chromosome-length genome assembly and annotation of blackberry (Rubus argutus, cv. 'Hillquist').</title>
        <authorList>
            <person name="Bruna T."/>
            <person name="Aryal R."/>
            <person name="Dudchenko O."/>
            <person name="Sargent D.J."/>
            <person name="Mead D."/>
            <person name="Buti M."/>
            <person name="Cavallini A."/>
            <person name="Hytonen T."/>
            <person name="Andres J."/>
            <person name="Pham M."/>
            <person name="Weisz D."/>
            <person name="Mascagni F."/>
            <person name="Usai G."/>
            <person name="Natali L."/>
            <person name="Bassil N."/>
            <person name="Fernandez G.E."/>
            <person name="Lomsadze A."/>
            <person name="Armour M."/>
            <person name="Olukolu B."/>
            <person name="Poorten T."/>
            <person name="Britton C."/>
            <person name="Davik J."/>
            <person name="Ashrafi H."/>
            <person name="Aiden E.L."/>
            <person name="Borodovsky M."/>
            <person name="Worthington M."/>
        </authorList>
    </citation>
    <scope>NUCLEOTIDE SEQUENCE [LARGE SCALE GENOMIC DNA]</scope>
    <source>
        <strain evidence="5">PI 553951</strain>
    </source>
</reference>
<dbReference type="InterPro" id="IPR036378">
    <property type="entry name" value="FAS1_dom_sf"/>
</dbReference>